<sequence>MFKRKLITLFLASILSISLISSYYVVTDGAPFFSVVSVIGLFAAPFLLLYGLPVSCLSDKLTELLYGKSRLGLSFVLHVSFGFSFLFIVGFIFDSQSILTDFGQFFTMNRDIFIASIFTSVCFWTIDEGIKVCPLIE</sequence>
<feature type="transmembrane region" description="Helical" evidence="1">
    <location>
        <begin position="32"/>
        <end position="52"/>
    </location>
</feature>
<proteinExistence type="predicted"/>
<comment type="caution">
    <text evidence="2">The sequence shown here is derived from an EMBL/GenBank/DDBJ whole genome shotgun (WGS) entry which is preliminary data.</text>
</comment>
<organism evidence="2 3">
    <name type="scientific">Aquibacillus koreensis</name>
    <dbReference type="NCBI Taxonomy" id="279446"/>
    <lineage>
        <taxon>Bacteria</taxon>
        <taxon>Bacillati</taxon>
        <taxon>Bacillota</taxon>
        <taxon>Bacilli</taxon>
        <taxon>Bacillales</taxon>
        <taxon>Bacillaceae</taxon>
        <taxon>Aquibacillus</taxon>
    </lineage>
</organism>
<dbReference type="Proteomes" id="UP001145072">
    <property type="component" value="Unassembled WGS sequence"/>
</dbReference>
<keyword evidence="1" id="KW-0812">Transmembrane</keyword>
<dbReference type="RefSeq" id="WP_259867938.1">
    <property type="nucleotide sequence ID" value="NZ_JAMQJZ010000033.1"/>
</dbReference>
<keyword evidence="1" id="KW-1133">Transmembrane helix</keyword>
<accession>A0A9X3WQ74</accession>
<dbReference type="AlphaFoldDB" id="A0A9X3WQ74"/>
<evidence type="ECO:0000256" key="1">
    <source>
        <dbReference type="SAM" id="Phobius"/>
    </source>
</evidence>
<feature type="transmembrane region" description="Helical" evidence="1">
    <location>
        <begin position="73"/>
        <end position="93"/>
    </location>
</feature>
<evidence type="ECO:0000313" key="2">
    <source>
        <dbReference type="EMBL" id="MDC3422848.1"/>
    </source>
</evidence>
<keyword evidence="3" id="KW-1185">Reference proteome</keyword>
<dbReference type="EMBL" id="JAMQJZ010000033">
    <property type="protein sequence ID" value="MDC3422848.1"/>
    <property type="molecule type" value="Genomic_DNA"/>
</dbReference>
<gene>
    <name evidence="2" type="ORF">NC661_21120</name>
</gene>
<evidence type="ECO:0000313" key="3">
    <source>
        <dbReference type="Proteomes" id="UP001145072"/>
    </source>
</evidence>
<name>A0A9X3WQ74_9BACI</name>
<protein>
    <submittedName>
        <fullName evidence="2">Uncharacterized protein</fullName>
    </submittedName>
</protein>
<keyword evidence="1" id="KW-0472">Membrane</keyword>
<reference evidence="2" key="1">
    <citation type="submission" date="2022-06" db="EMBL/GenBank/DDBJ databases">
        <title>Aquibacillus sp. a new bacterium isolated from soil saline samples.</title>
        <authorList>
            <person name="Galisteo C."/>
            <person name="De La Haba R."/>
            <person name="Sanchez-Porro C."/>
            <person name="Ventosa A."/>
        </authorList>
    </citation>
    <scope>NUCLEOTIDE SEQUENCE</scope>
    <source>
        <strain evidence="2">JCM 12387</strain>
    </source>
</reference>